<protein>
    <submittedName>
        <fullName evidence="1">Glycosyl transferase family 1</fullName>
    </submittedName>
</protein>
<dbReference type="PANTHER" id="PTHR12526">
    <property type="entry name" value="GLYCOSYLTRANSFERASE"/>
    <property type="match status" value="1"/>
</dbReference>
<organism evidence="1 2">
    <name type="scientific">Candidatus Woesebacteria bacterium CG_4_10_14_0_2_um_filter_39_14</name>
    <dbReference type="NCBI Taxonomy" id="1975054"/>
    <lineage>
        <taxon>Bacteria</taxon>
        <taxon>Candidatus Woeseibacteriota</taxon>
    </lineage>
</organism>
<sequence>NRFNVLPQCIFISYQPHAKVIRYIKAMDALVIPFPNKPHYAFYASPLKLFEYMASGRPIIASDLPALREILNDKNALFFKPDDAPDLARAIKMLKSSQMLGYHLSQQALADVQQYTWQKRAKNILNFIK</sequence>
<dbReference type="PANTHER" id="PTHR12526:SF622">
    <property type="entry name" value="GLYCOSYLTRANSFERASE (GROUP I)"/>
    <property type="match status" value="1"/>
</dbReference>
<gene>
    <name evidence="1" type="ORF">COY29_02330</name>
</gene>
<reference evidence="2" key="1">
    <citation type="submission" date="2017-09" db="EMBL/GenBank/DDBJ databases">
        <title>Depth-based differentiation of microbial function through sediment-hosted aquifers and enrichment of novel symbionts in the deep terrestrial subsurface.</title>
        <authorList>
            <person name="Probst A.J."/>
            <person name="Ladd B."/>
            <person name="Jarett J.K."/>
            <person name="Geller-Mcgrath D.E."/>
            <person name="Sieber C.M.K."/>
            <person name="Emerson J.B."/>
            <person name="Anantharaman K."/>
            <person name="Thomas B.C."/>
            <person name="Malmstrom R."/>
            <person name="Stieglmeier M."/>
            <person name="Klingl A."/>
            <person name="Woyke T."/>
            <person name="Ryan C.M."/>
            <person name="Banfield J.F."/>
        </authorList>
    </citation>
    <scope>NUCLEOTIDE SEQUENCE [LARGE SCALE GENOMIC DNA]</scope>
</reference>
<dbReference type="EMBL" id="PFNO01000076">
    <property type="protein sequence ID" value="PIZ49160.1"/>
    <property type="molecule type" value="Genomic_DNA"/>
</dbReference>
<dbReference type="Proteomes" id="UP000229753">
    <property type="component" value="Unassembled WGS sequence"/>
</dbReference>
<accession>A0A2M7TN74</accession>
<proteinExistence type="predicted"/>
<dbReference type="CDD" id="cd03801">
    <property type="entry name" value="GT4_PimA-like"/>
    <property type="match status" value="1"/>
</dbReference>
<keyword evidence="1" id="KW-0808">Transferase</keyword>
<dbReference type="SUPFAM" id="SSF53756">
    <property type="entry name" value="UDP-Glycosyltransferase/glycogen phosphorylase"/>
    <property type="match status" value="1"/>
</dbReference>
<evidence type="ECO:0000313" key="1">
    <source>
        <dbReference type="EMBL" id="PIZ49160.1"/>
    </source>
</evidence>
<dbReference type="Gene3D" id="3.40.50.2000">
    <property type="entry name" value="Glycogen Phosphorylase B"/>
    <property type="match status" value="1"/>
</dbReference>
<dbReference type="GO" id="GO:0016740">
    <property type="term" value="F:transferase activity"/>
    <property type="evidence" value="ECO:0007669"/>
    <property type="project" value="UniProtKB-KW"/>
</dbReference>
<evidence type="ECO:0000313" key="2">
    <source>
        <dbReference type="Proteomes" id="UP000229753"/>
    </source>
</evidence>
<feature type="non-terminal residue" evidence="1">
    <location>
        <position position="1"/>
    </location>
</feature>
<name>A0A2M7TN74_9BACT</name>
<dbReference type="AlphaFoldDB" id="A0A2M7TN74"/>
<comment type="caution">
    <text evidence="1">The sequence shown here is derived from an EMBL/GenBank/DDBJ whole genome shotgun (WGS) entry which is preliminary data.</text>
</comment>
<dbReference type="Pfam" id="PF13692">
    <property type="entry name" value="Glyco_trans_1_4"/>
    <property type="match status" value="1"/>
</dbReference>